<sequence>MADDWLIRPARIEDTQAIGLLWEQLVAFHRERDTAMPIATSDGAYRYSQRIANRLHDPYVHTLVAEYDGEVVGYVLGNIIDLLPEMFEAERAGFLADIYVVPGLRGQGIGHGLVKALMAWFRGRGIEHVEWYVASANPDGIAFWESIGGREVMRRMRVSLKNDDAS</sequence>
<proteinExistence type="predicted"/>
<dbReference type="SUPFAM" id="SSF55729">
    <property type="entry name" value="Acyl-CoA N-acyltransferases (Nat)"/>
    <property type="match status" value="1"/>
</dbReference>
<dbReference type="InterPro" id="IPR016181">
    <property type="entry name" value="Acyl_CoA_acyltransferase"/>
</dbReference>
<keyword evidence="2" id="KW-0012">Acyltransferase</keyword>
<protein>
    <submittedName>
        <fullName evidence="4">GNAT family N-acetyltransferase</fullName>
    </submittedName>
</protein>
<reference evidence="4 5" key="1">
    <citation type="submission" date="2020-02" db="EMBL/GenBank/DDBJ databases">
        <authorList>
            <person name="Zheng R.K."/>
            <person name="Sun C.M."/>
        </authorList>
    </citation>
    <scope>NUCLEOTIDE SEQUENCE [LARGE SCALE GENOMIC DNA]</scope>
    <source>
        <strain evidence="5">rifampicinis</strain>
    </source>
</reference>
<dbReference type="Pfam" id="PF00583">
    <property type="entry name" value="Acetyltransf_1"/>
    <property type="match status" value="1"/>
</dbReference>
<name>A0A7S8E5G9_9CHLR</name>
<dbReference type="AlphaFoldDB" id="A0A7S8E5G9"/>
<organism evidence="4 5">
    <name type="scientific">Phototrophicus methaneseepsis</name>
    <dbReference type="NCBI Taxonomy" id="2710758"/>
    <lineage>
        <taxon>Bacteria</taxon>
        <taxon>Bacillati</taxon>
        <taxon>Chloroflexota</taxon>
        <taxon>Candidatus Thermofontia</taxon>
        <taxon>Phototrophicales</taxon>
        <taxon>Phototrophicaceae</taxon>
        <taxon>Phototrophicus</taxon>
    </lineage>
</organism>
<dbReference type="Proteomes" id="UP000594468">
    <property type="component" value="Chromosome"/>
</dbReference>
<dbReference type="Gene3D" id="3.40.630.30">
    <property type="match status" value="1"/>
</dbReference>
<evidence type="ECO:0000259" key="3">
    <source>
        <dbReference type="PROSITE" id="PS51186"/>
    </source>
</evidence>
<dbReference type="EMBL" id="CP062983">
    <property type="protein sequence ID" value="QPC80722.1"/>
    <property type="molecule type" value="Genomic_DNA"/>
</dbReference>
<accession>A0A7S8E5G9</accession>
<dbReference type="CDD" id="cd04301">
    <property type="entry name" value="NAT_SF"/>
    <property type="match status" value="1"/>
</dbReference>
<dbReference type="PANTHER" id="PTHR43072">
    <property type="entry name" value="N-ACETYLTRANSFERASE"/>
    <property type="match status" value="1"/>
</dbReference>
<dbReference type="RefSeq" id="WP_195168797.1">
    <property type="nucleotide sequence ID" value="NZ_CP062983.1"/>
</dbReference>
<dbReference type="InterPro" id="IPR000182">
    <property type="entry name" value="GNAT_dom"/>
</dbReference>
<dbReference type="PROSITE" id="PS51186">
    <property type="entry name" value="GNAT"/>
    <property type="match status" value="1"/>
</dbReference>
<keyword evidence="1 4" id="KW-0808">Transferase</keyword>
<evidence type="ECO:0000256" key="2">
    <source>
        <dbReference type="ARBA" id="ARBA00023315"/>
    </source>
</evidence>
<dbReference type="PANTHER" id="PTHR43072:SF51">
    <property type="entry name" value="ABC SUPERFAMILY TRANSPORT PROTEIN"/>
    <property type="match status" value="1"/>
</dbReference>
<evidence type="ECO:0000256" key="1">
    <source>
        <dbReference type="ARBA" id="ARBA00022679"/>
    </source>
</evidence>
<feature type="domain" description="N-acetyltransferase" evidence="3">
    <location>
        <begin position="5"/>
        <end position="165"/>
    </location>
</feature>
<dbReference type="GO" id="GO:0016747">
    <property type="term" value="F:acyltransferase activity, transferring groups other than amino-acyl groups"/>
    <property type="evidence" value="ECO:0007669"/>
    <property type="project" value="InterPro"/>
</dbReference>
<evidence type="ECO:0000313" key="5">
    <source>
        <dbReference type="Proteomes" id="UP000594468"/>
    </source>
</evidence>
<keyword evidence="5" id="KW-1185">Reference proteome</keyword>
<dbReference type="KEGG" id="pmet:G4Y79_13475"/>
<evidence type="ECO:0000313" key="4">
    <source>
        <dbReference type="EMBL" id="QPC80722.1"/>
    </source>
</evidence>
<gene>
    <name evidence="4" type="ORF">G4Y79_13475</name>
</gene>